<dbReference type="PANTHER" id="PTHR30472">
    <property type="entry name" value="FERRIC ENTEROBACTIN TRANSPORT SYSTEM PERMEASE PROTEIN"/>
    <property type="match status" value="1"/>
</dbReference>
<evidence type="ECO:0000256" key="3">
    <source>
        <dbReference type="ARBA" id="ARBA00022448"/>
    </source>
</evidence>
<dbReference type="PANTHER" id="PTHR30472:SF58">
    <property type="entry name" value="IRON(3+)-HYDROXAMATE IMPORT SYSTEM PERMEASE PROTEIN FHUB"/>
    <property type="match status" value="1"/>
</dbReference>
<feature type="transmembrane region" description="Helical" evidence="8">
    <location>
        <begin position="96"/>
        <end position="115"/>
    </location>
</feature>
<evidence type="ECO:0000256" key="5">
    <source>
        <dbReference type="ARBA" id="ARBA00022692"/>
    </source>
</evidence>
<dbReference type="EMBL" id="JAEDXU010000004">
    <property type="protein sequence ID" value="MBP1046598.1"/>
    <property type="molecule type" value="Genomic_DNA"/>
</dbReference>
<gene>
    <name evidence="9" type="ORF">I6N96_09890</name>
</gene>
<dbReference type="InterPro" id="IPR037294">
    <property type="entry name" value="ABC_BtuC-like"/>
</dbReference>
<reference evidence="9 10" key="1">
    <citation type="submission" date="2020-12" db="EMBL/GenBank/DDBJ databases">
        <title>Vagococcus allomyrinae sp. nov. and Enterococcus lavae sp. nov., isolated from the larvae of Allomyrina dichotoma.</title>
        <authorList>
            <person name="Lee S.D."/>
        </authorList>
    </citation>
    <scope>NUCLEOTIDE SEQUENCE [LARGE SCALE GENOMIC DNA]</scope>
    <source>
        <strain evidence="9 10">BWM-S5</strain>
    </source>
</reference>
<name>A0ABS4CK86_9ENTE</name>
<sequence>MTLKAKLQQHQWLSFISLLFLLIIAIMISIRYGAVQVPLETFWEALWHFDKQNQLHQVIYSIRLPRVLGAVLVGTSLAVSGGLAQGITQNPLADSGLMGVNAGAALGLAFVFAFFPSAGYWQILLVSFLGAGVSIAIIYFISKRSSRGATPIRLVLAGAGISALFISISQFIALQFNLSQDITFWSLGGVSAISWKQLQVAAPFFLLALLLAIGFSSSVTILRFGDDTAVSLGKNPQRIRLIVSLLILILSGLSVAIAGSVSFVGLIVPHMMRFFAGENYRKLIPFTAVGGALLVVLADFAARMINPPFETPFGAVVAVIGIPFFIYLFRKGGNLG</sequence>
<dbReference type="Gene3D" id="1.10.3470.10">
    <property type="entry name" value="ABC transporter involved in vitamin B12 uptake, BtuC"/>
    <property type="match status" value="1"/>
</dbReference>
<evidence type="ECO:0000256" key="8">
    <source>
        <dbReference type="SAM" id="Phobius"/>
    </source>
</evidence>
<keyword evidence="4" id="KW-1003">Cell membrane</keyword>
<keyword evidence="5 8" id="KW-0812">Transmembrane</keyword>
<evidence type="ECO:0000256" key="7">
    <source>
        <dbReference type="ARBA" id="ARBA00023136"/>
    </source>
</evidence>
<organism evidence="9 10">
    <name type="scientific">Enterococcus larvae</name>
    <dbReference type="NCBI Taxonomy" id="2794352"/>
    <lineage>
        <taxon>Bacteria</taxon>
        <taxon>Bacillati</taxon>
        <taxon>Bacillota</taxon>
        <taxon>Bacilli</taxon>
        <taxon>Lactobacillales</taxon>
        <taxon>Enterococcaceae</taxon>
        <taxon>Enterococcus</taxon>
    </lineage>
</organism>
<dbReference type="CDD" id="cd06550">
    <property type="entry name" value="TM_ABC_iron-siderophores_like"/>
    <property type="match status" value="1"/>
</dbReference>
<dbReference type="RefSeq" id="WP_209557391.1">
    <property type="nucleotide sequence ID" value="NZ_JAEDXU010000004.1"/>
</dbReference>
<feature type="transmembrane region" description="Helical" evidence="8">
    <location>
        <begin position="12"/>
        <end position="34"/>
    </location>
</feature>
<dbReference type="Pfam" id="PF01032">
    <property type="entry name" value="FecCD"/>
    <property type="match status" value="1"/>
</dbReference>
<evidence type="ECO:0000313" key="9">
    <source>
        <dbReference type="EMBL" id="MBP1046598.1"/>
    </source>
</evidence>
<feature type="transmembrane region" description="Helical" evidence="8">
    <location>
        <begin position="198"/>
        <end position="222"/>
    </location>
</feature>
<dbReference type="SUPFAM" id="SSF81345">
    <property type="entry name" value="ABC transporter involved in vitamin B12 uptake, BtuC"/>
    <property type="match status" value="1"/>
</dbReference>
<evidence type="ECO:0000256" key="6">
    <source>
        <dbReference type="ARBA" id="ARBA00022989"/>
    </source>
</evidence>
<proteinExistence type="inferred from homology"/>
<evidence type="ECO:0000256" key="1">
    <source>
        <dbReference type="ARBA" id="ARBA00004651"/>
    </source>
</evidence>
<feature type="transmembrane region" description="Helical" evidence="8">
    <location>
        <begin position="313"/>
        <end position="330"/>
    </location>
</feature>
<protein>
    <submittedName>
        <fullName evidence="9">Iron ABC transporter permease</fullName>
    </submittedName>
</protein>
<evidence type="ECO:0000256" key="4">
    <source>
        <dbReference type="ARBA" id="ARBA00022475"/>
    </source>
</evidence>
<keyword evidence="7 8" id="KW-0472">Membrane</keyword>
<dbReference type="Proteomes" id="UP000673375">
    <property type="component" value="Unassembled WGS sequence"/>
</dbReference>
<feature type="transmembrane region" description="Helical" evidence="8">
    <location>
        <begin position="283"/>
        <end position="301"/>
    </location>
</feature>
<accession>A0ABS4CK86</accession>
<comment type="subcellular location">
    <subcellularLocation>
        <location evidence="1">Cell membrane</location>
        <topology evidence="1">Multi-pass membrane protein</topology>
    </subcellularLocation>
</comment>
<feature type="transmembrane region" description="Helical" evidence="8">
    <location>
        <begin position="243"/>
        <end position="268"/>
    </location>
</feature>
<keyword evidence="6 8" id="KW-1133">Transmembrane helix</keyword>
<feature type="transmembrane region" description="Helical" evidence="8">
    <location>
        <begin position="121"/>
        <end position="142"/>
    </location>
</feature>
<feature type="transmembrane region" description="Helical" evidence="8">
    <location>
        <begin position="67"/>
        <end position="84"/>
    </location>
</feature>
<keyword evidence="10" id="KW-1185">Reference proteome</keyword>
<feature type="transmembrane region" description="Helical" evidence="8">
    <location>
        <begin position="154"/>
        <end position="178"/>
    </location>
</feature>
<evidence type="ECO:0000256" key="2">
    <source>
        <dbReference type="ARBA" id="ARBA00007935"/>
    </source>
</evidence>
<comment type="similarity">
    <text evidence="2">Belongs to the binding-protein-dependent transport system permease family. FecCD subfamily.</text>
</comment>
<evidence type="ECO:0000313" key="10">
    <source>
        <dbReference type="Proteomes" id="UP000673375"/>
    </source>
</evidence>
<keyword evidence="3" id="KW-0813">Transport</keyword>
<dbReference type="InterPro" id="IPR000522">
    <property type="entry name" value="ABC_transptr_permease_BtuC"/>
</dbReference>
<comment type="caution">
    <text evidence="9">The sequence shown here is derived from an EMBL/GenBank/DDBJ whole genome shotgun (WGS) entry which is preliminary data.</text>
</comment>